<keyword evidence="2" id="KW-1185">Reference proteome</keyword>
<protein>
    <submittedName>
        <fullName evidence="1">Uncharacterized protein</fullName>
    </submittedName>
</protein>
<evidence type="ECO:0000313" key="2">
    <source>
        <dbReference type="Proteomes" id="UP000827092"/>
    </source>
</evidence>
<evidence type="ECO:0000313" key="1">
    <source>
        <dbReference type="EMBL" id="KAG8196128.1"/>
    </source>
</evidence>
<accession>A0AAV6VKA5</accession>
<dbReference type="EMBL" id="JAFNEN010000074">
    <property type="protein sequence ID" value="KAG8196128.1"/>
    <property type="molecule type" value="Genomic_DNA"/>
</dbReference>
<dbReference type="AlphaFoldDB" id="A0AAV6VKA5"/>
<organism evidence="1 2">
    <name type="scientific">Oedothorax gibbosus</name>
    <dbReference type="NCBI Taxonomy" id="931172"/>
    <lineage>
        <taxon>Eukaryota</taxon>
        <taxon>Metazoa</taxon>
        <taxon>Ecdysozoa</taxon>
        <taxon>Arthropoda</taxon>
        <taxon>Chelicerata</taxon>
        <taxon>Arachnida</taxon>
        <taxon>Araneae</taxon>
        <taxon>Araneomorphae</taxon>
        <taxon>Entelegynae</taxon>
        <taxon>Araneoidea</taxon>
        <taxon>Linyphiidae</taxon>
        <taxon>Erigoninae</taxon>
        <taxon>Oedothorax</taxon>
    </lineage>
</organism>
<sequence>MIEKDCNLLEESSPISSESIQDIKSSREEALHVMDILEVKTNEVLSFPNRRETHPVVVVVKVGKNHKFHTTKKVLCNYFRDISGTTWNSTTTSIVSLKVKLCVWTGLPTITIGKMLNTF</sequence>
<name>A0AAV6VKA5_9ARAC</name>
<dbReference type="Proteomes" id="UP000827092">
    <property type="component" value="Unassembled WGS sequence"/>
</dbReference>
<comment type="caution">
    <text evidence="1">The sequence shown here is derived from an EMBL/GenBank/DDBJ whole genome shotgun (WGS) entry which is preliminary data.</text>
</comment>
<gene>
    <name evidence="1" type="ORF">JTE90_007864</name>
</gene>
<proteinExistence type="predicted"/>
<reference evidence="1 2" key="1">
    <citation type="journal article" date="2022" name="Nat. Ecol. Evol.">
        <title>A masculinizing supergene underlies an exaggerated male reproductive morph in a spider.</title>
        <authorList>
            <person name="Hendrickx F."/>
            <person name="De Corte Z."/>
            <person name="Sonet G."/>
            <person name="Van Belleghem S.M."/>
            <person name="Kostlbacher S."/>
            <person name="Vangestel C."/>
        </authorList>
    </citation>
    <scope>NUCLEOTIDE SEQUENCE [LARGE SCALE GENOMIC DNA]</scope>
    <source>
        <strain evidence="1">W744_W776</strain>
    </source>
</reference>